<dbReference type="Proteomes" id="UP000593562">
    <property type="component" value="Unassembled WGS sequence"/>
</dbReference>
<dbReference type="AlphaFoldDB" id="A0A7J7CI62"/>
<keyword evidence="1" id="KW-1133">Transmembrane helix</keyword>
<keyword evidence="1" id="KW-0812">Transmembrane</keyword>
<reference evidence="2 3" key="1">
    <citation type="journal article" date="2020" name="Nat. Commun.">
        <title>Genome of Tripterygium wilfordii and identification of cytochrome P450 involved in triptolide biosynthesis.</title>
        <authorList>
            <person name="Tu L."/>
            <person name="Su P."/>
            <person name="Zhang Z."/>
            <person name="Gao L."/>
            <person name="Wang J."/>
            <person name="Hu T."/>
            <person name="Zhou J."/>
            <person name="Zhang Y."/>
            <person name="Zhao Y."/>
            <person name="Liu Y."/>
            <person name="Song Y."/>
            <person name="Tong Y."/>
            <person name="Lu Y."/>
            <person name="Yang J."/>
            <person name="Xu C."/>
            <person name="Jia M."/>
            <person name="Peters R.J."/>
            <person name="Huang L."/>
            <person name="Gao W."/>
        </authorList>
    </citation>
    <scope>NUCLEOTIDE SEQUENCE [LARGE SCALE GENOMIC DNA]</scope>
    <source>
        <strain evidence="3">cv. XIE 37</strain>
        <tissue evidence="2">Leaf</tissue>
    </source>
</reference>
<evidence type="ECO:0000256" key="1">
    <source>
        <dbReference type="SAM" id="Phobius"/>
    </source>
</evidence>
<dbReference type="EMBL" id="JAAARO010000016">
    <property type="protein sequence ID" value="KAF5733734.1"/>
    <property type="molecule type" value="Genomic_DNA"/>
</dbReference>
<gene>
    <name evidence="2" type="ORF">HS088_TW16G00174</name>
</gene>
<protein>
    <submittedName>
        <fullName evidence="2">Uncharacterized protein</fullName>
    </submittedName>
</protein>
<evidence type="ECO:0000313" key="3">
    <source>
        <dbReference type="Proteomes" id="UP000593562"/>
    </source>
</evidence>
<organism evidence="2 3">
    <name type="scientific">Tripterygium wilfordii</name>
    <name type="common">Thunder God vine</name>
    <dbReference type="NCBI Taxonomy" id="458696"/>
    <lineage>
        <taxon>Eukaryota</taxon>
        <taxon>Viridiplantae</taxon>
        <taxon>Streptophyta</taxon>
        <taxon>Embryophyta</taxon>
        <taxon>Tracheophyta</taxon>
        <taxon>Spermatophyta</taxon>
        <taxon>Magnoliopsida</taxon>
        <taxon>eudicotyledons</taxon>
        <taxon>Gunneridae</taxon>
        <taxon>Pentapetalae</taxon>
        <taxon>rosids</taxon>
        <taxon>fabids</taxon>
        <taxon>Celastrales</taxon>
        <taxon>Celastraceae</taxon>
        <taxon>Tripterygium</taxon>
    </lineage>
</organism>
<name>A0A7J7CI62_TRIWF</name>
<feature type="transmembrane region" description="Helical" evidence="1">
    <location>
        <begin position="20"/>
        <end position="40"/>
    </location>
</feature>
<accession>A0A7J7CI62</accession>
<dbReference type="InParanoid" id="A0A7J7CI62"/>
<evidence type="ECO:0000313" key="2">
    <source>
        <dbReference type="EMBL" id="KAF5733734.1"/>
    </source>
</evidence>
<keyword evidence="3" id="KW-1185">Reference proteome</keyword>
<sequence length="100" mass="11667">MVKRERFQRSRSHKISSSCGSVSLAGLVFFSSFFPLWFCWSNRVIYSKKPSNEVIALFNFKKRIRKYGIILKKKKKTREIITCTVELASFLPLVGWTVVD</sequence>
<comment type="caution">
    <text evidence="2">The sequence shown here is derived from an EMBL/GenBank/DDBJ whole genome shotgun (WGS) entry which is preliminary data.</text>
</comment>
<keyword evidence="1" id="KW-0472">Membrane</keyword>
<proteinExistence type="predicted"/>